<name>A0A2U1UWG3_9GAMM</name>
<dbReference type="AlphaFoldDB" id="A0A2U1UWG3"/>
<dbReference type="RefSeq" id="WP_009113915.1">
    <property type="nucleotide sequence ID" value="NZ_CP034036.1"/>
</dbReference>
<dbReference type="InterPro" id="IPR009363">
    <property type="entry name" value="Phage_Mu_Gp16"/>
</dbReference>
<keyword evidence="4" id="KW-1185">Reference proteome</keyword>
<evidence type="ECO:0000313" key="1">
    <source>
        <dbReference type="EMBL" id="PWC26015.1"/>
    </source>
</evidence>
<protein>
    <submittedName>
        <fullName evidence="1">Regulatory protein GemA</fullName>
    </submittedName>
</protein>
<dbReference type="Proteomes" id="UP000303847">
    <property type="component" value="Chromosome"/>
</dbReference>
<evidence type="ECO:0000313" key="3">
    <source>
        <dbReference type="Proteomes" id="UP000295985"/>
    </source>
</evidence>
<accession>A0A2U1UWG3</accession>
<proteinExistence type="predicted"/>
<evidence type="ECO:0000313" key="2">
    <source>
        <dbReference type="EMBL" id="QCR05602.1"/>
    </source>
</evidence>
<sequence length="140" mass="16145">MNKPQLIKLIHIAKRDLRLDDETYRQLLTTTTGKTSTRDMTVPQLDNVLKAMKKRGFKIKSAKKANSTRPLDDAPQSRKVRSLWLEMADAGIIRDRSEAALARWIKRETGVDSLQWLSSEQASSIIEKLKQWQRRARKTA</sequence>
<gene>
    <name evidence="1" type="ORF">DDT54_01435</name>
    <name evidence="2" type="ORF">EH206_16280</name>
</gene>
<reference evidence="2 4" key="2">
    <citation type="submission" date="2018-11" db="EMBL/GenBank/DDBJ databases">
        <title>Genome sequences of Brenneria nigrifluens and Brenneria rubrifaciens.</title>
        <authorList>
            <person name="Poret-Peterson A.T."/>
            <person name="McClean A.E."/>
            <person name="Kluepfel D.A."/>
        </authorList>
    </citation>
    <scope>NUCLEOTIDE SEQUENCE [LARGE SCALE GENOMIC DNA]</scope>
    <source>
        <strain evidence="2 4">ATCC 13028</strain>
    </source>
</reference>
<evidence type="ECO:0000313" key="4">
    <source>
        <dbReference type="Proteomes" id="UP000303847"/>
    </source>
</evidence>
<dbReference type="EMBL" id="QDKK01000001">
    <property type="protein sequence ID" value="PWC26015.1"/>
    <property type="molecule type" value="Genomic_DNA"/>
</dbReference>
<dbReference type="EMBL" id="CP034036">
    <property type="protein sequence ID" value="QCR05602.1"/>
    <property type="molecule type" value="Genomic_DNA"/>
</dbReference>
<organism evidence="1 3">
    <name type="scientific">Brenneria nigrifluens DSM 30175 = ATCC 13028</name>
    <dbReference type="NCBI Taxonomy" id="1121120"/>
    <lineage>
        <taxon>Bacteria</taxon>
        <taxon>Pseudomonadati</taxon>
        <taxon>Pseudomonadota</taxon>
        <taxon>Gammaproteobacteria</taxon>
        <taxon>Enterobacterales</taxon>
        <taxon>Pectobacteriaceae</taxon>
        <taxon>Brenneria</taxon>
    </lineage>
</organism>
<dbReference type="Proteomes" id="UP000295985">
    <property type="component" value="Unassembled WGS sequence"/>
</dbReference>
<dbReference type="OrthoDB" id="7360086at2"/>
<reference evidence="1 3" key="1">
    <citation type="submission" date="2018-04" db="EMBL/GenBank/DDBJ databases">
        <title>Brenneria corticis sp.nov.</title>
        <authorList>
            <person name="Li Y."/>
        </authorList>
    </citation>
    <scope>NUCLEOTIDE SEQUENCE [LARGE SCALE GENOMIC DNA]</scope>
    <source>
        <strain evidence="1 3">LMG 2694</strain>
    </source>
</reference>
<dbReference type="Pfam" id="PF06252">
    <property type="entry name" value="GemA"/>
    <property type="match status" value="1"/>
</dbReference>